<proteinExistence type="inferred from homology"/>
<comment type="subcellular location">
    <subcellularLocation>
        <location evidence="1 7">Cell membrane</location>
        <topology evidence="1 7">Multi-pass membrane protein</topology>
    </subcellularLocation>
</comment>
<gene>
    <name evidence="9" type="ORF">ACFSUQ_08705</name>
</gene>
<accession>A0ABW5RLD7</accession>
<name>A0ABW5RLD7_9MICO</name>
<feature type="transmembrane region" description="Helical" evidence="8">
    <location>
        <begin position="6"/>
        <end position="25"/>
    </location>
</feature>
<dbReference type="Pfam" id="PF00893">
    <property type="entry name" value="Multi_Drug_Res"/>
    <property type="match status" value="1"/>
</dbReference>
<dbReference type="PANTHER" id="PTHR30561:SF0">
    <property type="entry name" value="GUANIDINIUM EXPORTER"/>
    <property type="match status" value="1"/>
</dbReference>
<keyword evidence="6 8" id="KW-0472">Membrane</keyword>
<evidence type="ECO:0000256" key="8">
    <source>
        <dbReference type="SAM" id="Phobius"/>
    </source>
</evidence>
<keyword evidence="2" id="KW-0813">Transport</keyword>
<feature type="transmembrane region" description="Helical" evidence="8">
    <location>
        <begin position="64"/>
        <end position="81"/>
    </location>
</feature>
<comment type="similarity">
    <text evidence="7">Belongs to the drug/metabolite transporter (DMT) superfamily. Small multidrug resistance (SMR) (TC 2.A.7.1) family.</text>
</comment>
<dbReference type="Proteomes" id="UP001597453">
    <property type="component" value="Unassembled WGS sequence"/>
</dbReference>
<reference evidence="10" key="1">
    <citation type="journal article" date="2019" name="Int. J. Syst. Evol. Microbiol.">
        <title>The Global Catalogue of Microorganisms (GCM) 10K type strain sequencing project: providing services to taxonomists for standard genome sequencing and annotation.</title>
        <authorList>
            <consortium name="The Broad Institute Genomics Platform"/>
            <consortium name="The Broad Institute Genome Sequencing Center for Infectious Disease"/>
            <person name="Wu L."/>
            <person name="Ma J."/>
        </authorList>
    </citation>
    <scope>NUCLEOTIDE SEQUENCE [LARGE SCALE GENOMIC DNA]</scope>
    <source>
        <strain evidence="10">TISTR 1511</strain>
    </source>
</reference>
<evidence type="ECO:0000256" key="4">
    <source>
        <dbReference type="ARBA" id="ARBA00022692"/>
    </source>
</evidence>
<dbReference type="EMBL" id="JBHUNF010000006">
    <property type="protein sequence ID" value="MFD2675369.1"/>
    <property type="molecule type" value="Genomic_DNA"/>
</dbReference>
<keyword evidence="4 7" id="KW-0812">Transmembrane</keyword>
<evidence type="ECO:0000256" key="3">
    <source>
        <dbReference type="ARBA" id="ARBA00022475"/>
    </source>
</evidence>
<evidence type="ECO:0000313" key="9">
    <source>
        <dbReference type="EMBL" id="MFD2675369.1"/>
    </source>
</evidence>
<keyword evidence="5 8" id="KW-1133">Transmembrane helix</keyword>
<dbReference type="RefSeq" id="WP_066059413.1">
    <property type="nucleotide sequence ID" value="NZ_JBHUNF010000006.1"/>
</dbReference>
<evidence type="ECO:0000256" key="6">
    <source>
        <dbReference type="ARBA" id="ARBA00023136"/>
    </source>
</evidence>
<comment type="caution">
    <text evidence="9">The sequence shown here is derived from an EMBL/GenBank/DDBJ whole genome shotgun (WGS) entry which is preliminary data.</text>
</comment>
<keyword evidence="10" id="KW-1185">Reference proteome</keyword>
<protein>
    <submittedName>
        <fullName evidence="9">DMT family transporter</fullName>
    </submittedName>
</protein>
<dbReference type="PANTHER" id="PTHR30561">
    <property type="entry name" value="SMR FAMILY PROTON-DEPENDENT DRUG EFFLUX TRANSPORTER SUGE"/>
    <property type="match status" value="1"/>
</dbReference>
<dbReference type="SUPFAM" id="SSF103481">
    <property type="entry name" value="Multidrug resistance efflux transporter EmrE"/>
    <property type="match status" value="1"/>
</dbReference>
<sequence>MSATSLAWIALVVSGGLECVWAVALSKSRGFSRKAPTITFVIAVLASTVLLAFAMNIIPTGTAYAFWVGIGAALTVIWAMVSGEERASILRVALIVVLVGSAIGLKVVA</sequence>
<dbReference type="InterPro" id="IPR000390">
    <property type="entry name" value="Small_drug/metabolite_transptr"/>
</dbReference>
<evidence type="ECO:0000256" key="2">
    <source>
        <dbReference type="ARBA" id="ARBA00022448"/>
    </source>
</evidence>
<keyword evidence="3" id="KW-1003">Cell membrane</keyword>
<dbReference type="Gene3D" id="1.10.3730.20">
    <property type="match status" value="1"/>
</dbReference>
<dbReference type="InterPro" id="IPR045324">
    <property type="entry name" value="Small_multidrug_res"/>
</dbReference>
<dbReference type="InterPro" id="IPR037185">
    <property type="entry name" value="EmrE-like"/>
</dbReference>
<feature type="transmembrane region" description="Helical" evidence="8">
    <location>
        <begin position="88"/>
        <end position="108"/>
    </location>
</feature>
<evidence type="ECO:0000313" key="10">
    <source>
        <dbReference type="Proteomes" id="UP001597453"/>
    </source>
</evidence>
<evidence type="ECO:0000256" key="1">
    <source>
        <dbReference type="ARBA" id="ARBA00004651"/>
    </source>
</evidence>
<evidence type="ECO:0000256" key="7">
    <source>
        <dbReference type="RuleBase" id="RU003942"/>
    </source>
</evidence>
<evidence type="ECO:0000256" key="5">
    <source>
        <dbReference type="ARBA" id="ARBA00022989"/>
    </source>
</evidence>
<feature type="transmembrane region" description="Helical" evidence="8">
    <location>
        <begin position="37"/>
        <end position="58"/>
    </location>
</feature>
<organism evidence="9 10">
    <name type="scientific">Gulosibacter bifidus</name>
    <dbReference type="NCBI Taxonomy" id="272239"/>
    <lineage>
        <taxon>Bacteria</taxon>
        <taxon>Bacillati</taxon>
        <taxon>Actinomycetota</taxon>
        <taxon>Actinomycetes</taxon>
        <taxon>Micrococcales</taxon>
        <taxon>Microbacteriaceae</taxon>
        <taxon>Gulosibacter</taxon>
    </lineage>
</organism>